<accession>A0A1M5IKE0</accession>
<dbReference type="InterPro" id="IPR011004">
    <property type="entry name" value="Trimer_LpxA-like_sf"/>
</dbReference>
<evidence type="ECO:0000256" key="2">
    <source>
        <dbReference type="ARBA" id="ARBA00022737"/>
    </source>
</evidence>
<proteinExistence type="predicted"/>
<dbReference type="SUPFAM" id="SSF51161">
    <property type="entry name" value="Trimeric LpxA-like enzymes"/>
    <property type="match status" value="1"/>
</dbReference>
<evidence type="ECO:0000313" key="4">
    <source>
        <dbReference type="EMBL" id="SHG28747.1"/>
    </source>
</evidence>
<sequence>MGFKAIYLIKHLRYIYKTLYVNTKLKCKVSLKSPFFPLIVTSRLRLYCEATAKVKSSPDSSIRFGFGGGGTAMFPNTGINLELFDKSTLHLCGKSIIGYGSSICIYPNGELYLGDETYIAAGAIIKCAKQIRIGNNCAISWNVTILDSDFHPWSINGKDMQIDKAVTIEDHVWIGNGVTILKGVTIGSGSIVGAGSIVTSSVPKNCLVAGNPARIIHENVSW</sequence>
<dbReference type="GO" id="GO:0016746">
    <property type="term" value="F:acyltransferase activity"/>
    <property type="evidence" value="ECO:0007669"/>
    <property type="project" value="UniProtKB-KW"/>
</dbReference>
<dbReference type="Pfam" id="PF00132">
    <property type="entry name" value="Hexapep"/>
    <property type="match status" value="1"/>
</dbReference>
<dbReference type="CDD" id="cd04647">
    <property type="entry name" value="LbH_MAT_like"/>
    <property type="match status" value="1"/>
</dbReference>
<protein>
    <submittedName>
        <fullName evidence="4">Transferase hexapeptide (Six repeat-containing protein)</fullName>
    </submittedName>
</protein>
<name>A0A1M5IKE0_9FLAO</name>
<dbReference type="EMBL" id="FQWB01000003">
    <property type="protein sequence ID" value="SHG28747.1"/>
    <property type="molecule type" value="Genomic_DNA"/>
</dbReference>
<dbReference type="PROSITE" id="PS00101">
    <property type="entry name" value="HEXAPEP_TRANSFERASES"/>
    <property type="match status" value="1"/>
</dbReference>
<evidence type="ECO:0000313" key="5">
    <source>
        <dbReference type="Proteomes" id="UP000184516"/>
    </source>
</evidence>
<keyword evidence="1 4" id="KW-0808">Transferase</keyword>
<keyword evidence="5" id="KW-1185">Reference proteome</keyword>
<gene>
    <name evidence="4" type="ORF">SAMN05443549_103133</name>
</gene>
<organism evidence="4 5">
    <name type="scientific">Flavobacterium fluvii</name>
    <dbReference type="NCBI Taxonomy" id="468056"/>
    <lineage>
        <taxon>Bacteria</taxon>
        <taxon>Pseudomonadati</taxon>
        <taxon>Bacteroidota</taxon>
        <taxon>Flavobacteriia</taxon>
        <taxon>Flavobacteriales</taxon>
        <taxon>Flavobacteriaceae</taxon>
        <taxon>Flavobacterium</taxon>
    </lineage>
</organism>
<keyword evidence="3" id="KW-0012">Acyltransferase</keyword>
<dbReference type="RefSeq" id="WP_141226106.1">
    <property type="nucleotide sequence ID" value="NZ_FQWB01000003.1"/>
</dbReference>
<reference evidence="5" key="1">
    <citation type="submission" date="2016-11" db="EMBL/GenBank/DDBJ databases">
        <authorList>
            <person name="Varghese N."/>
            <person name="Submissions S."/>
        </authorList>
    </citation>
    <scope>NUCLEOTIDE SEQUENCE [LARGE SCALE GENOMIC DNA]</scope>
    <source>
        <strain evidence="5">DSM 19978</strain>
    </source>
</reference>
<dbReference type="InterPro" id="IPR018357">
    <property type="entry name" value="Hexapep_transf_CS"/>
</dbReference>
<dbReference type="PANTHER" id="PTHR23416">
    <property type="entry name" value="SIALIC ACID SYNTHASE-RELATED"/>
    <property type="match status" value="1"/>
</dbReference>
<dbReference type="STRING" id="468056.SAMN05443549_103133"/>
<keyword evidence="2" id="KW-0677">Repeat</keyword>
<dbReference type="Proteomes" id="UP000184516">
    <property type="component" value="Unassembled WGS sequence"/>
</dbReference>
<dbReference type="Gene3D" id="2.160.10.10">
    <property type="entry name" value="Hexapeptide repeat proteins"/>
    <property type="match status" value="1"/>
</dbReference>
<dbReference type="OrthoDB" id="9812571at2"/>
<evidence type="ECO:0000256" key="3">
    <source>
        <dbReference type="ARBA" id="ARBA00023315"/>
    </source>
</evidence>
<dbReference type="InterPro" id="IPR051159">
    <property type="entry name" value="Hexapeptide_acetyltransf"/>
</dbReference>
<dbReference type="InterPro" id="IPR001451">
    <property type="entry name" value="Hexapep"/>
</dbReference>
<dbReference type="AlphaFoldDB" id="A0A1M5IKE0"/>
<dbReference type="PANTHER" id="PTHR23416:SF78">
    <property type="entry name" value="LIPOPOLYSACCHARIDE BIOSYNTHESIS O-ACETYL TRANSFERASE WBBJ-RELATED"/>
    <property type="match status" value="1"/>
</dbReference>
<evidence type="ECO:0000256" key="1">
    <source>
        <dbReference type="ARBA" id="ARBA00022679"/>
    </source>
</evidence>